<feature type="compositionally biased region" description="Low complexity" evidence="1">
    <location>
        <begin position="11"/>
        <end position="21"/>
    </location>
</feature>
<name>A0A836LJC0_9TRYP</name>
<proteinExistence type="predicted"/>
<dbReference type="SUPFAM" id="SSF46579">
    <property type="entry name" value="Prefoldin"/>
    <property type="match status" value="1"/>
</dbReference>
<dbReference type="AlphaFoldDB" id="A0A836LJC0"/>
<dbReference type="EMBL" id="JAFJZO010000009">
    <property type="protein sequence ID" value="KAG5510591.1"/>
    <property type="molecule type" value="Genomic_DNA"/>
</dbReference>
<protein>
    <submittedName>
        <fullName evidence="2">Uncharacterized protein</fullName>
    </submittedName>
</protein>
<dbReference type="RefSeq" id="XP_067759195.1">
    <property type="nucleotide sequence ID" value="XM_067902836.1"/>
</dbReference>
<evidence type="ECO:0000313" key="3">
    <source>
        <dbReference type="Proteomes" id="UP000674318"/>
    </source>
</evidence>
<comment type="caution">
    <text evidence="2">The sequence shown here is derived from an EMBL/GenBank/DDBJ whole genome shotgun (WGS) entry which is preliminary data.</text>
</comment>
<feature type="region of interest" description="Disordered" evidence="1">
    <location>
        <begin position="1"/>
        <end position="21"/>
    </location>
</feature>
<dbReference type="Pfam" id="PF02996">
    <property type="entry name" value="Prefoldin"/>
    <property type="match status" value="1"/>
</dbReference>
<dbReference type="InterPro" id="IPR004127">
    <property type="entry name" value="Prefoldin_subunit_alpha"/>
</dbReference>
<dbReference type="Proteomes" id="UP000674318">
    <property type="component" value="Unassembled WGS sequence"/>
</dbReference>
<dbReference type="CDD" id="cd23158">
    <property type="entry name" value="Prefoldin_UXT"/>
    <property type="match status" value="1"/>
</dbReference>
<dbReference type="Gene3D" id="1.10.287.370">
    <property type="match status" value="1"/>
</dbReference>
<dbReference type="OrthoDB" id="433124at2759"/>
<gene>
    <name evidence="2" type="ORF">JKF63_06888</name>
</gene>
<evidence type="ECO:0000313" key="2">
    <source>
        <dbReference type="EMBL" id="KAG5510591.1"/>
    </source>
</evidence>
<organism evidence="2 3">
    <name type="scientific">Porcisia hertigi</name>
    <dbReference type="NCBI Taxonomy" id="2761500"/>
    <lineage>
        <taxon>Eukaryota</taxon>
        <taxon>Discoba</taxon>
        <taxon>Euglenozoa</taxon>
        <taxon>Kinetoplastea</taxon>
        <taxon>Metakinetoplastina</taxon>
        <taxon>Trypanosomatida</taxon>
        <taxon>Trypanosomatidae</taxon>
        <taxon>Leishmaniinae</taxon>
        <taxon>Porcisia</taxon>
    </lineage>
</organism>
<dbReference type="InterPro" id="IPR009053">
    <property type="entry name" value="Prefoldin"/>
</dbReference>
<dbReference type="GeneID" id="94292913"/>
<dbReference type="KEGG" id="phet:94292913"/>
<accession>A0A836LJC0</accession>
<keyword evidence="3" id="KW-1185">Reference proteome</keyword>
<evidence type="ECO:0000256" key="1">
    <source>
        <dbReference type="SAM" id="MobiDB-lite"/>
    </source>
</evidence>
<sequence length="216" mass="23723">MDAVVDPSPPSSSGTSPPAASTGVLHLERFLDSVLKQNLATALSHRDELYTTVAQCTQLRWLMEDMHAFSRYHSFIEASTAAEAAAAMPLSTSSSAAHAAHSASPPLLSKRAQADAYKPPQRNKILVDLGNHFYTPGLVKDASVVYMNIGCGVVMPMSLEESREFLRKKESSVRQMIMSATKEVLRIKYRIRVVTETIARLNERHLGLIGQQRDAT</sequence>
<reference evidence="2 3" key="1">
    <citation type="submission" date="2021-02" db="EMBL/GenBank/DDBJ databases">
        <title>Porcisia hertigi Genome sequencing and assembly.</title>
        <authorList>
            <person name="Almutairi H."/>
            <person name="Gatherer D."/>
        </authorList>
    </citation>
    <scope>NUCLEOTIDE SEQUENCE [LARGE SCALE GENOMIC DNA]</scope>
    <source>
        <strain evidence="2 3">C119</strain>
    </source>
</reference>